<dbReference type="PANTHER" id="PTHR24198:SF165">
    <property type="entry name" value="ANKYRIN REPEAT-CONTAINING PROTEIN-RELATED"/>
    <property type="match status" value="1"/>
</dbReference>
<protein>
    <submittedName>
        <fullName evidence="3">Uncharacterized protein</fullName>
    </submittedName>
</protein>
<dbReference type="PANTHER" id="PTHR24198">
    <property type="entry name" value="ANKYRIN REPEAT AND PROTEIN KINASE DOMAIN-CONTAINING PROTEIN"/>
    <property type="match status" value="1"/>
</dbReference>
<dbReference type="Gene3D" id="1.25.40.20">
    <property type="entry name" value="Ankyrin repeat-containing domain"/>
    <property type="match status" value="1"/>
</dbReference>
<dbReference type="SMART" id="SM00248">
    <property type="entry name" value="ANK"/>
    <property type="match status" value="3"/>
</dbReference>
<organism evidence="3 4">
    <name type="scientific">Trichogramma kaykai</name>
    <dbReference type="NCBI Taxonomy" id="54128"/>
    <lineage>
        <taxon>Eukaryota</taxon>
        <taxon>Metazoa</taxon>
        <taxon>Ecdysozoa</taxon>
        <taxon>Arthropoda</taxon>
        <taxon>Hexapoda</taxon>
        <taxon>Insecta</taxon>
        <taxon>Pterygota</taxon>
        <taxon>Neoptera</taxon>
        <taxon>Endopterygota</taxon>
        <taxon>Hymenoptera</taxon>
        <taxon>Apocrita</taxon>
        <taxon>Proctotrupomorpha</taxon>
        <taxon>Chalcidoidea</taxon>
        <taxon>Trichogrammatidae</taxon>
        <taxon>Trichogramma</taxon>
    </lineage>
</organism>
<accession>A0ABD2WR48</accession>
<proteinExistence type="predicted"/>
<sequence length="501" mass="59335">MNDCIQARIPWESSDRCFYFDEDGFGTHANVEQDKLERLRSMRAKINWKLKKQRRSFYRDFTELLVGWLGELPNLRAIFRGVEIDWLLQEAVRNREKTPYNYRGRLFIRFVARSRYKHVPWLDREGRPELRRTTALHRIDPSSIMCDAVRDLFQIYDRCDLNYVDSHGYTHFHVACRFNCHMEVKHFLELGQDPNQVVPRTGDSPLHLAFQGIEEVEQRNYESGVLLLRRRDTDPDVANAEGSTPMQVIFKNNEMSKATTFLKNCRRVKIDDRDGMGRTPLQWAVANLNPMMVDQVLDLGADLSNFVFPTESYFARGKRGASSFDDRLHCAMKAIEVVRRLERKGYQLCLSDALTIMEFITDLRLFEVTRGRRERWNDDEVFARRAKRIQIIPGLSLHELIHLPLDEAAQRITYVDYLRFVNTHRYWTLTERKSCALHLFEILSRRFSWDWAMECIMLMRNDLPLLCCYVILDYLTSNDLMNMCLTLKRRIQKNSWLALFS</sequence>
<name>A0ABD2WR48_9HYME</name>
<dbReference type="SUPFAM" id="SSF48403">
    <property type="entry name" value="Ankyrin repeat"/>
    <property type="match status" value="1"/>
</dbReference>
<keyword evidence="4" id="KW-1185">Reference proteome</keyword>
<evidence type="ECO:0000313" key="4">
    <source>
        <dbReference type="Proteomes" id="UP001627154"/>
    </source>
</evidence>
<reference evidence="3 4" key="1">
    <citation type="journal article" date="2024" name="bioRxiv">
        <title>A reference genome for Trichogramma kaykai: A tiny desert-dwelling parasitoid wasp with competing sex-ratio distorters.</title>
        <authorList>
            <person name="Culotta J."/>
            <person name="Lindsey A.R."/>
        </authorList>
    </citation>
    <scope>NUCLEOTIDE SEQUENCE [LARGE SCALE GENOMIC DNA]</scope>
    <source>
        <strain evidence="3 4">KSX58</strain>
    </source>
</reference>
<evidence type="ECO:0000256" key="1">
    <source>
        <dbReference type="ARBA" id="ARBA00022737"/>
    </source>
</evidence>
<dbReference type="InterPro" id="IPR002110">
    <property type="entry name" value="Ankyrin_rpt"/>
</dbReference>
<keyword evidence="1" id="KW-0677">Repeat</keyword>
<dbReference type="Proteomes" id="UP001627154">
    <property type="component" value="Unassembled WGS sequence"/>
</dbReference>
<comment type="caution">
    <text evidence="3">The sequence shown here is derived from an EMBL/GenBank/DDBJ whole genome shotgun (WGS) entry which is preliminary data.</text>
</comment>
<keyword evidence="2" id="KW-0040">ANK repeat</keyword>
<dbReference type="InterPro" id="IPR036770">
    <property type="entry name" value="Ankyrin_rpt-contain_sf"/>
</dbReference>
<dbReference type="EMBL" id="JBJJXI010000087">
    <property type="protein sequence ID" value="KAL3394962.1"/>
    <property type="molecule type" value="Genomic_DNA"/>
</dbReference>
<evidence type="ECO:0000313" key="3">
    <source>
        <dbReference type="EMBL" id="KAL3394962.1"/>
    </source>
</evidence>
<evidence type="ECO:0000256" key="2">
    <source>
        <dbReference type="ARBA" id="ARBA00023043"/>
    </source>
</evidence>
<dbReference type="AlphaFoldDB" id="A0ABD2WR48"/>
<gene>
    <name evidence="3" type="ORF">TKK_010943</name>
</gene>